<dbReference type="HOGENOM" id="CLU_165306_1_0_5"/>
<dbReference type="RefSeq" id="WP_043949231.1">
    <property type="nucleotide sequence ID" value="NZ_HG966617.1"/>
</dbReference>
<accession>X5MBD0</accession>
<dbReference type="EMBL" id="HG966617">
    <property type="protein sequence ID" value="CDO61438.1"/>
    <property type="molecule type" value="Genomic_DNA"/>
</dbReference>
<dbReference type="KEGG" id="pect:BN1012_Phect3226"/>
<organism evidence="1 2">
    <name type="scientific">Candidatus Phaeomarinibacter ectocarpi</name>
    <dbReference type="NCBI Taxonomy" id="1458461"/>
    <lineage>
        <taxon>Bacteria</taxon>
        <taxon>Pseudomonadati</taxon>
        <taxon>Pseudomonadota</taxon>
        <taxon>Alphaproteobacteria</taxon>
        <taxon>Hyphomicrobiales</taxon>
        <taxon>Parvibaculaceae</taxon>
        <taxon>Candidatus Phaeomarinibacter</taxon>
    </lineage>
</organism>
<sequence>MNSEDAQILALHALTFLLEDSQRIEGFLRMTGIEPHDLRQMVAEKHGQAAILDYLLGNETLLLAFTAEEGCHDQDPALARKALGGRAMTQDWTSA</sequence>
<name>X5MBD0_9HYPH</name>
<reference evidence="1 2" key="1">
    <citation type="journal article" date="2014" name="Front. Genet.">
        <title>Genome and metabolic network of "Candidatus Phaeomarinobacter ectocarpi" Ec32, a new candidate genus of Alphaproteobacteria frequently associated with brown algae.</title>
        <authorList>
            <person name="Dittami S.M."/>
            <person name="Barbeyron T."/>
            <person name="Boyen C."/>
            <person name="Cambefort J."/>
            <person name="Collet G."/>
            <person name="Delage L."/>
            <person name="Gobet A."/>
            <person name="Groisillier A."/>
            <person name="Leblanc C."/>
            <person name="Michel G."/>
            <person name="Scornet D."/>
            <person name="Siegel A."/>
            <person name="Tapia J.E."/>
            <person name="Tonon T."/>
        </authorList>
    </citation>
    <scope>NUCLEOTIDE SEQUENCE [LARGE SCALE GENOMIC DNA]</scope>
    <source>
        <strain evidence="1 2">Ec32</strain>
    </source>
</reference>
<evidence type="ECO:0000313" key="1">
    <source>
        <dbReference type="EMBL" id="CDO61438.1"/>
    </source>
</evidence>
<proteinExistence type="predicted"/>
<dbReference type="AlphaFoldDB" id="X5MBD0"/>
<dbReference type="InterPro" id="IPR021955">
    <property type="entry name" value="DUF3572"/>
</dbReference>
<dbReference type="Proteomes" id="UP000032160">
    <property type="component" value="Chromosome I"/>
</dbReference>
<evidence type="ECO:0008006" key="3">
    <source>
        <dbReference type="Google" id="ProtNLM"/>
    </source>
</evidence>
<evidence type="ECO:0000313" key="2">
    <source>
        <dbReference type="Proteomes" id="UP000032160"/>
    </source>
</evidence>
<gene>
    <name evidence="1" type="ORF">BN1012_Phect3226</name>
</gene>
<keyword evidence="2" id="KW-1185">Reference proteome</keyword>
<dbReference type="Pfam" id="PF12096">
    <property type="entry name" value="DUF3572"/>
    <property type="match status" value="1"/>
</dbReference>
<protein>
    <recommendedName>
        <fullName evidence="3">DUF3572 domain-containing protein</fullName>
    </recommendedName>
</protein>
<dbReference type="STRING" id="1458461.BN1012_Phect3226"/>